<dbReference type="OrthoDB" id="10253869at2759"/>
<dbReference type="InterPro" id="IPR000873">
    <property type="entry name" value="AMP-dep_synth/lig_dom"/>
</dbReference>
<evidence type="ECO:0000313" key="7">
    <source>
        <dbReference type="Proteomes" id="UP000051574"/>
    </source>
</evidence>
<dbReference type="GO" id="GO:0005777">
    <property type="term" value="C:peroxisome"/>
    <property type="evidence" value="ECO:0007669"/>
    <property type="project" value="UniProtKB-SubCell"/>
</dbReference>
<dbReference type="PANTHER" id="PTHR24096:SF149">
    <property type="entry name" value="AMP-BINDING DOMAIN-CONTAINING PROTEIN-RELATED"/>
    <property type="match status" value="1"/>
</dbReference>
<feature type="non-terminal residue" evidence="6">
    <location>
        <position position="420"/>
    </location>
</feature>
<feature type="non-terminal residue" evidence="6">
    <location>
        <position position="1"/>
    </location>
</feature>
<evidence type="ECO:0000313" key="6">
    <source>
        <dbReference type="EMBL" id="KRT84311.1"/>
    </source>
</evidence>
<organism evidence="6 7">
    <name type="scientific">Oryctes borbonicus</name>
    <dbReference type="NCBI Taxonomy" id="1629725"/>
    <lineage>
        <taxon>Eukaryota</taxon>
        <taxon>Metazoa</taxon>
        <taxon>Ecdysozoa</taxon>
        <taxon>Arthropoda</taxon>
        <taxon>Hexapoda</taxon>
        <taxon>Insecta</taxon>
        <taxon>Pterygota</taxon>
        <taxon>Neoptera</taxon>
        <taxon>Endopterygota</taxon>
        <taxon>Coleoptera</taxon>
        <taxon>Polyphaga</taxon>
        <taxon>Scarabaeiformia</taxon>
        <taxon>Scarabaeidae</taxon>
        <taxon>Dynastinae</taxon>
        <taxon>Oryctes</taxon>
    </lineage>
</organism>
<gene>
    <name evidence="6" type="ORF">AMK59_10</name>
</gene>
<evidence type="ECO:0000259" key="5">
    <source>
        <dbReference type="Pfam" id="PF00501"/>
    </source>
</evidence>
<dbReference type="Gene3D" id="3.40.50.12780">
    <property type="entry name" value="N-terminal domain of ligase-like"/>
    <property type="match status" value="2"/>
</dbReference>
<comment type="caution">
    <text evidence="6">The sequence shown here is derived from an EMBL/GenBank/DDBJ whole genome shotgun (WGS) entry which is preliminary data.</text>
</comment>
<dbReference type="SUPFAM" id="SSF56801">
    <property type="entry name" value="Acetyl-CoA synthetase-like"/>
    <property type="match status" value="1"/>
</dbReference>
<dbReference type="Pfam" id="PF00501">
    <property type="entry name" value="AMP-binding"/>
    <property type="match status" value="1"/>
</dbReference>
<evidence type="ECO:0000256" key="2">
    <source>
        <dbReference type="ARBA" id="ARBA00006432"/>
    </source>
</evidence>
<evidence type="ECO:0000256" key="1">
    <source>
        <dbReference type="ARBA" id="ARBA00004275"/>
    </source>
</evidence>
<evidence type="ECO:0000256" key="3">
    <source>
        <dbReference type="ARBA" id="ARBA00022598"/>
    </source>
</evidence>
<dbReference type="InterPro" id="IPR042099">
    <property type="entry name" value="ANL_N_sf"/>
</dbReference>
<accession>A0A0T6BBN0</accession>
<keyword evidence="3" id="KW-0436">Ligase</keyword>
<comment type="subcellular location">
    <subcellularLocation>
        <location evidence="1">Peroxisome</location>
    </subcellularLocation>
</comment>
<protein>
    <submittedName>
        <fullName evidence="6">AMP-binding protein</fullName>
    </submittedName>
</protein>
<feature type="domain" description="AMP-dependent synthetase/ligase" evidence="5">
    <location>
        <begin position="54"/>
        <end position="415"/>
    </location>
</feature>
<dbReference type="InterPro" id="IPR020845">
    <property type="entry name" value="AMP-binding_CS"/>
</dbReference>
<dbReference type="GO" id="GO:0016405">
    <property type="term" value="F:CoA-ligase activity"/>
    <property type="evidence" value="ECO:0007669"/>
    <property type="project" value="TreeGrafter"/>
</dbReference>
<reference evidence="6 7" key="1">
    <citation type="submission" date="2015-09" db="EMBL/GenBank/DDBJ databases">
        <title>Draft genome of the scarab beetle Oryctes borbonicus.</title>
        <authorList>
            <person name="Meyer J.M."/>
            <person name="Markov G.V."/>
            <person name="Baskaran P."/>
            <person name="Herrmann M."/>
            <person name="Sommer R.J."/>
            <person name="Roedelsperger C."/>
        </authorList>
    </citation>
    <scope>NUCLEOTIDE SEQUENCE [LARGE SCALE GENOMIC DNA]</scope>
    <source>
        <strain evidence="6">OB123</strain>
        <tissue evidence="6">Whole animal</tissue>
    </source>
</reference>
<dbReference type="AlphaFoldDB" id="A0A0T6BBN0"/>
<name>A0A0T6BBN0_9SCAR</name>
<dbReference type="PROSITE" id="PS00455">
    <property type="entry name" value="AMP_BINDING"/>
    <property type="match status" value="1"/>
</dbReference>
<keyword evidence="4" id="KW-0576">Peroxisome</keyword>
<dbReference type="EMBL" id="LJIG01002629">
    <property type="protein sequence ID" value="KRT84311.1"/>
    <property type="molecule type" value="Genomic_DNA"/>
</dbReference>
<sequence>VVILVTSHMVCCLIKMAENYLDSIELPDEGDNIIRTRDLNVVPNPAGFGYELFTHLKKHGDKVAQIDAETGITENFNQYFRRILRVALHLKERGVKPGDVVAPCTSNHLDTGVVFVAPLLIGAQVACFDPNALYADTKFLMDLIRPKVMFASEEAVDNLEKVKAELNMDVEIVVFGPTKEHTPFEEYLKPFPKEQEDNFEPYRVNDLFETAIIALTSGSYLKPFPKEQEDNFEPYRVNDLFETAIIALTSGSTGTPKGLCMSHFVILSQFGRRKSQGYSIAAIYSPIVWISGQLSIIMQIIFGNPRLICDKFTPENSWRYLTKYKANSLTLSSQDAMLLLKYGNPERLESPYLLLVVVTGGKMSVENMSALSKIFLNRVLVVCPYGQSEIYGVAFSFDMGLFAKNPATAGKPIKGFWYKV</sequence>
<comment type="similarity">
    <text evidence="2">Belongs to the ATP-dependent AMP-binding enzyme family.</text>
</comment>
<proteinExistence type="inferred from homology"/>
<dbReference type="Proteomes" id="UP000051574">
    <property type="component" value="Unassembled WGS sequence"/>
</dbReference>
<evidence type="ECO:0000256" key="4">
    <source>
        <dbReference type="ARBA" id="ARBA00023140"/>
    </source>
</evidence>
<dbReference type="PANTHER" id="PTHR24096">
    <property type="entry name" value="LONG-CHAIN-FATTY-ACID--COA LIGASE"/>
    <property type="match status" value="1"/>
</dbReference>
<keyword evidence="7" id="KW-1185">Reference proteome</keyword>